<accession>A0ABM7IMT0</accession>
<reference evidence="2 3" key="1">
    <citation type="journal article" date="2019" name="Emerg. Microbes Infect.">
        <title>Comprehensive subspecies identification of 175 nontuberculous mycobacteria species based on 7547 genomic profiles.</title>
        <authorList>
            <person name="Matsumoto Y."/>
            <person name="Kinjo T."/>
            <person name="Motooka D."/>
            <person name="Nabeya D."/>
            <person name="Jung N."/>
            <person name="Uechi K."/>
            <person name="Horii T."/>
            <person name="Iida T."/>
            <person name="Fujita J."/>
            <person name="Nakamura S."/>
        </authorList>
    </citation>
    <scope>NUCLEOTIDE SEQUENCE [LARGE SCALE GENOMIC DNA]</scope>
    <source>
        <strain evidence="2 3">JCM 15296</strain>
    </source>
</reference>
<feature type="compositionally biased region" description="Basic and acidic residues" evidence="1">
    <location>
        <begin position="55"/>
        <end position="64"/>
    </location>
</feature>
<proteinExistence type="predicted"/>
<dbReference type="EMBL" id="AP022577">
    <property type="protein sequence ID" value="BBX87988.1"/>
    <property type="molecule type" value="Genomic_DNA"/>
</dbReference>
<protein>
    <submittedName>
        <fullName evidence="2">Uncharacterized protein</fullName>
    </submittedName>
</protein>
<sequence>MNASRDRQFDRAARRENLESIKARPPGPPLPMTVATLFPAQTDESGTTWYRTGPRNHDTWTSDPARAHPDYASAATFCGRKPMTAGDRTAVLQFASMLRTRAELGSHCNCGPGHGCVCAGESTCG</sequence>
<name>A0ABM7IMT0_9MYCO</name>
<evidence type="ECO:0000313" key="2">
    <source>
        <dbReference type="EMBL" id="BBX87988.1"/>
    </source>
</evidence>
<feature type="compositionally biased region" description="Basic and acidic residues" evidence="1">
    <location>
        <begin position="1"/>
        <end position="22"/>
    </location>
</feature>
<organism evidence="2 3">
    <name type="scientific">Mycolicibacterium aubagnense</name>
    <dbReference type="NCBI Taxonomy" id="319707"/>
    <lineage>
        <taxon>Bacteria</taxon>
        <taxon>Bacillati</taxon>
        <taxon>Actinomycetota</taxon>
        <taxon>Actinomycetes</taxon>
        <taxon>Mycobacteriales</taxon>
        <taxon>Mycobacteriaceae</taxon>
        <taxon>Mycolicibacterium</taxon>
    </lineage>
</organism>
<evidence type="ECO:0000313" key="3">
    <source>
        <dbReference type="Proteomes" id="UP000465609"/>
    </source>
</evidence>
<keyword evidence="3" id="KW-1185">Reference proteome</keyword>
<dbReference type="Proteomes" id="UP000465609">
    <property type="component" value="Chromosome"/>
</dbReference>
<feature type="region of interest" description="Disordered" evidence="1">
    <location>
        <begin position="1"/>
        <end position="31"/>
    </location>
</feature>
<gene>
    <name evidence="2" type="ORF">MAUB_58610</name>
</gene>
<evidence type="ECO:0000256" key="1">
    <source>
        <dbReference type="SAM" id="MobiDB-lite"/>
    </source>
</evidence>
<feature type="region of interest" description="Disordered" evidence="1">
    <location>
        <begin position="44"/>
        <end position="64"/>
    </location>
</feature>